<dbReference type="PANTHER" id="PTHR24559:SF444">
    <property type="entry name" value="REVERSE TRANSCRIPTASE DOMAIN-CONTAINING PROTEIN"/>
    <property type="match status" value="1"/>
</dbReference>
<dbReference type="GO" id="GO:0003676">
    <property type="term" value="F:nucleic acid binding"/>
    <property type="evidence" value="ECO:0007669"/>
    <property type="project" value="InterPro"/>
</dbReference>
<dbReference type="InterPro" id="IPR021109">
    <property type="entry name" value="Peptidase_aspartic_dom_sf"/>
</dbReference>
<dbReference type="CDD" id="cd01647">
    <property type="entry name" value="RT_LTR"/>
    <property type="match status" value="1"/>
</dbReference>
<dbReference type="InterPro" id="IPR012337">
    <property type="entry name" value="RNaseH-like_sf"/>
</dbReference>
<feature type="compositionally biased region" description="Polar residues" evidence="1">
    <location>
        <begin position="238"/>
        <end position="253"/>
    </location>
</feature>
<evidence type="ECO:0000259" key="4">
    <source>
        <dbReference type="Pfam" id="PF17919"/>
    </source>
</evidence>
<comment type="caution">
    <text evidence="5">The sequence shown here is derived from an EMBL/GenBank/DDBJ whole genome shotgun (WGS) entry which is preliminary data.</text>
</comment>
<gene>
    <name evidence="5" type="ORF">Tci_064283</name>
</gene>
<dbReference type="AlphaFoldDB" id="A0A6L2P5J3"/>
<dbReference type="Gene3D" id="3.30.420.10">
    <property type="entry name" value="Ribonuclease H-like superfamily/Ribonuclease H"/>
    <property type="match status" value="1"/>
</dbReference>
<dbReference type="Pfam" id="PF13650">
    <property type="entry name" value="Asp_protease_2"/>
    <property type="match status" value="1"/>
</dbReference>
<dbReference type="SUPFAM" id="SSF50630">
    <property type="entry name" value="Acid proteases"/>
    <property type="match status" value="1"/>
</dbReference>
<dbReference type="SUPFAM" id="SSF53098">
    <property type="entry name" value="Ribonuclease H-like"/>
    <property type="match status" value="1"/>
</dbReference>
<dbReference type="CDD" id="cd00303">
    <property type="entry name" value="retropepsin_like"/>
    <property type="match status" value="1"/>
</dbReference>
<dbReference type="InterPro" id="IPR053134">
    <property type="entry name" value="RNA-dir_DNA_polymerase"/>
</dbReference>
<feature type="domain" description="Reverse transcriptase/retrotransposon-derived protein RNase H-like" evidence="4">
    <location>
        <begin position="906"/>
        <end position="954"/>
    </location>
</feature>
<dbReference type="EMBL" id="BKCJ010010598">
    <property type="protein sequence ID" value="GEU92305.1"/>
    <property type="molecule type" value="Genomic_DNA"/>
</dbReference>
<keyword evidence="5" id="KW-0808">Transferase</keyword>
<evidence type="ECO:0000313" key="5">
    <source>
        <dbReference type="EMBL" id="GEU92305.1"/>
    </source>
</evidence>
<dbReference type="Pfam" id="PF00078">
    <property type="entry name" value="RVT_1"/>
    <property type="match status" value="1"/>
</dbReference>
<dbReference type="InterPro" id="IPR036397">
    <property type="entry name" value="RNaseH_sf"/>
</dbReference>
<organism evidence="5">
    <name type="scientific">Tanacetum cinerariifolium</name>
    <name type="common">Dalmatian daisy</name>
    <name type="synonym">Chrysanthemum cinerariifolium</name>
    <dbReference type="NCBI Taxonomy" id="118510"/>
    <lineage>
        <taxon>Eukaryota</taxon>
        <taxon>Viridiplantae</taxon>
        <taxon>Streptophyta</taxon>
        <taxon>Embryophyta</taxon>
        <taxon>Tracheophyta</taxon>
        <taxon>Spermatophyta</taxon>
        <taxon>Magnoliopsida</taxon>
        <taxon>eudicotyledons</taxon>
        <taxon>Gunneridae</taxon>
        <taxon>Pentapetalae</taxon>
        <taxon>asterids</taxon>
        <taxon>campanulids</taxon>
        <taxon>Asterales</taxon>
        <taxon>Asteraceae</taxon>
        <taxon>Asteroideae</taxon>
        <taxon>Anthemideae</taxon>
        <taxon>Anthemidinae</taxon>
        <taxon>Tanacetum</taxon>
    </lineage>
</organism>
<evidence type="ECO:0000259" key="3">
    <source>
        <dbReference type="Pfam" id="PF03732"/>
    </source>
</evidence>
<keyword evidence="5" id="KW-0695">RNA-directed DNA polymerase</keyword>
<dbReference type="Pfam" id="PF03732">
    <property type="entry name" value="Retrotrans_gag"/>
    <property type="match status" value="1"/>
</dbReference>
<feature type="domain" description="Retrotransposon gag" evidence="3">
    <location>
        <begin position="83"/>
        <end position="169"/>
    </location>
</feature>
<dbReference type="Gene3D" id="3.10.10.10">
    <property type="entry name" value="HIV Type 1 Reverse Transcriptase, subunit A, domain 1"/>
    <property type="match status" value="1"/>
</dbReference>
<dbReference type="Gene3D" id="3.30.70.270">
    <property type="match status" value="1"/>
</dbReference>
<protein>
    <submittedName>
        <fullName evidence="5">Reverse transcriptase domain-containing protein</fullName>
    </submittedName>
</protein>
<evidence type="ECO:0000259" key="2">
    <source>
        <dbReference type="Pfam" id="PF00078"/>
    </source>
</evidence>
<evidence type="ECO:0000256" key="1">
    <source>
        <dbReference type="SAM" id="MobiDB-lite"/>
    </source>
</evidence>
<feature type="domain" description="Reverse transcriptase" evidence="2">
    <location>
        <begin position="716"/>
        <end position="862"/>
    </location>
</feature>
<dbReference type="InterPro" id="IPR005162">
    <property type="entry name" value="Retrotrans_gag_dom"/>
</dbReference>
<dbReference type="InterPro" id="IPR043502">
    <property type="entry name" value="DNA/RNA_pol_sf"/>
</dbReference>
<dbReference type="Gene3D" id="2.40.70.10">
    <property type="entry name" value="Acid Proteases"/>
    <property type="match status" value="1"/>
</dbReference>
<dbReference type="SUPFAM" id="SSF56672">
    <property type="entry name" value="DNA/RNA polymerases"/>
    <property type="match status" value="1"/>
</dbReference>
<dbReference type="Pfam" id="PF17919">
    <property type="entry name" value="RT_RNaseH_2"/>
    <property type="match status" value="1"/>
</dbReference>
<proteinExistence type="predicted"/>
<name>A0A6L2P5J3_TANCI</name>
<dbReference type="InterPro" id="IPR043128">
    <property type="entry name" value="Rev_trsase/Diguanyl_cyclase"/>
</dbReference>
<reference evidence="5" key="1">
    <citation type="journal article" date="2019" name="Sci. Rep.">
        <title>Draft genome of Tanacetum cinerariifolium, the natural source of mosquito coil.</title>
        <authorList>
            <person name="Yamashiro T."/>
            <person name="Shiraishi A."/>
            <person name="Satake H."/>
            <person name="Nakayama K."/>
        </authorList>
    </citation>
    <scope>NUCLEOTIDE SEQUENCE</scope>
</reference>
<keyword evidence="5" id="KW-0548">Nucleotidyltransferase</keyword>
<dbReference type="InterPro" id="IPR000477">
    <property type="entry name" value="RT_dom"/>
</dbReference>
<feature type="region of interest" description="Disordered" evidence="1">
    <location>
        <begin position="238"/>
        <end position="258"/>
    </location>
</feature>
<dbReference type="InterPro" id="IPR041577">
    <property type="entry name" value="RT_RNaseH_2"/>
</dbReference>
<dbReference type="GO" id="GO:0003964">
    <property type="term" value="F:RNA-directed DNA polymerase activity"/>
    <property type="evidence" value="ECO:0007669"/>
    <property type="project" value="UniProtKB-KW"/>
</dbReference>
<sequence>MADNHTMEELLQAPTEGYREAIVIPEINANHFEIKTNLLQLVQANSYHGFERENPHTHINNFKRITSTLKFKDVPNDVIKLMMFSYSLKGNARVWYDKEPPNLILTWEDLVNKFVNQFFPLSKTTHLKNEISHFIQRFKETFGEALERFKEMLRACPHHGLQSGNLLSKTTREALQIIKNKSKVRYSRNKLNFSRMNTTSRDNASNNQPGVCVATGTYNQVAPQNRASNFMAPPGFATNQSSTSGTLSSNTIPNPKGEMKAITTRSGVTYKGHSIPTPKKVLEQETEETTDKEQSNFQENLMIKSFAKKATNQMEKFFQIFQDFHFDISFANALLLMPKFASTIKSLLTNKDKLFELAKIPLNENCSAILLKKLPEKLGDPGKFLIPCYFLRMDVCHALADLGASINIMPPSIWKKLSLPDLTPTRMTLKLADRSITRPKGVAEDIFVKVGKFHFPTDFVVVDFEADPRVPLILGRSFLRTGHALIDVYGEEITIRFNDEAVTFNLNQTTRYSSTYDDFNFTGGSPTLTFEPILSNSSPSLTLFEGSDFILEEIEAYLKDDSISPEIDHANFDPEGDICLIEKLLNDDPLQLHPMDLKEVIKEKSSIEDPPEVELKDLPSHLEYAYLEENDKLPVIISKDLKNEEKEALLNVLKSHKHAIAWKITDIKEVLKLLDAGMIHPISNTPWVSPIHCVPKKGGITVVANEENELIPIRLVTKWRVCIDYRKLNEATRKDHFPLPFMDKMLERLAGNEFYCFLDGFLSYFQIPIDPQDQEKTTFTCPYRTFAYRRMPFGFCNAPGTFQMCMMAIFHDMIEKTMEGFMDDFLVFEDSFDTCLSNLERMLKRCEDTNLVLNWEKCHFMCREGIVLRHKISESNLEVERAKVDVIAKLPHSTTVKGETPFVFSKYCIDAFETLKKKLTKALIFVVLDWNLPFELMCDASDFAIGAVLGQRIDFMGPFSSSRGNKYILVAVDYLSKWTSRQVKVSNRGLKRILKRTVSENHASWSDKRDDALWAFRTAFKTPIGCTPYKLVYGKSCHLPIELEHKAYWALKYSNFDLKTAGDHQKLQLNELNELRDQAYENSLIYKERTKKFYDSKIKNRIFNVGDRVLLFNSHLKRSLESLKLAGQDLLPSSKFFLMGPLSYLNRMVQSLRNGYCKTHEKRAKT</sequence>
<accession>A0A6L2P5J3</accession>
<dbReference type="PANTHER" id="PTHR24559">
    <property type="entry name" value="TRANSPOSON TY3-I GAG-POL POLYPROTEIN"/>
    <property type="match status" value="1"/>
</dbReference>